<proteinExistence type="predicted"/>
<evidence type="ECO:0000313" key="1">
    <source>
        <dbReference type="EMBL" id="MCK0085218.1"/>
    </source>
</evidence>
<dbReference type="EMBL" id="JAINVB010000001">
    <property type="protein sequence ID" value="MCK0085218.1"/>
    <property type="molecule type" value="Genomic_DNA"/>
</dbReference>
<accession>A0AAW5EY62</accession>
<sequence>MPSIGLSIYSLRVLRFRGEDAELHNLKDGKSLFDFAKEFIENNMENYVDEEGNENIFAFSDWDIRTIIDQNSNKLYTLLYGRIKSGSYGSEGELVDKETGKVTHKITSKEAPVLPFSFCISVADCEKDDGVTTAIAIFQNIGGNGVKTIFEEHFKAFLKKQDIGLTLSLGALYPKEFIKAYMREGKLAKINMIQYAIPDDIADRVGMNRGVKRAKQILTIMNPVGFLSRNEYKIHECMQGKRAYDKIIEFPDFDYDDLKFVFSIAGKNRTVSMKNIDKTVVVKDITEIVSKIGGNPEKESIIVLFEEYSREYLSDMGLITLQENMEYKMMVKENNSNKEVKANETIIEGGE</sequence>
<dbReference type="AlphaFoldDB" id="A0AAW5EY62"/>
<reference evidence="1" key="1">
    <citation type="journal article" date="2022" name="Cell Host Microbe">
        <title>Colonization of the live biotherapeutic product VE303 and modulation of the microbiota and metabolites in healthy volunteers.</title>
        <authorList>
            <person name="Dsouza M."/>
            <person name="Menon R."/>
            <person name="Crossette E."/>
            <person name="Bhattarai S.K."/>
            <person name="Schneider J."/>
            <person name="Kim Y.G."/>
            <person name="Reddy S."/>
            <person name="Caballero S."/>
            <person name="Felix C."/>
            <person name="Cornacchione L."/>
            <person name="Hendrickson J."/>
            <person name="Watson A.R."/>
            <person name="Minot S.S."/>
            <person name="Greenfield N."/>
            <person name="Schopf L."/>
            <person name="Szabady R."/>
            <person name="Patarroyo J."/>
            <person name="Smith W."/>
            <person name="Harrison P."/>
            <person name="Kuijper E.J."/>
            <person name="Kelly C.P."/>
            <person name="Olle B."/>
            <person name="Bobilev D."/>
            <person name="Silber J.L."/>
            <person name="Bucci V."/>
            <person name="Roberts B."/>
            <person name="Faith J."/>
            <person name="Norman J.M."/>
        </authorList>
    </citation>
    <scope>NUCLEOTIDE SEQUENCE</scope>
    <source>
        <strain evidence="1">VE303-04</strain>
    </source>
</reference>
<comment type="caution">
    <text evidence="1">The sequence shown here is derived from an EMBL/GenBank/DDBJ whole genome shotgun (WGS) entry which is preliminary data.</text>
</comment>
<name>A0AAW5EY62_CLOSY</name>
<protein>
    <submittedName>
        <fullName evidence="1">Uncharacterized protein</fullName>
    </submittedName>
</protein>
<evidence type="ECO:0000313" key="2">
    <source>
        <dbReference type="Proteomes" id="UP001203136"/>
    </source>
</evidence>
<dbReference type="Proteomes" id="UP001203136">
    <property type="component" value="Unassembled WGS sequence"/>
</dbReference>
<dbReference type="RefSeq" id="WP_024739750.1">
    <property type="nucleotide sequence ID" value="NZ_JAINVB010000001.1"/>
</dbReference>
<gene>
    <name evidence="1" type="ORF">K5I21_04910</name>
</gene>
<organism evidence="1 2">
    <name type="scientific">Clostridium symbiosum</name>
    <name type="common">Bacteroides symbiosus</name>
    <dbReference type="NCBI Taxonomy" id="1512"/>
    <lineage>
        <taxon>Bacteria</taxon>
        <taxon>Bacillati</taxon>
        <taxon>Bacillota</taxon>
        <taxon>Clostridia</taxon>
        <taxon>Lachnospirales</taxon>
        <taxon>Lachnospiraceae</taxon>
        <taxon>Otoolea</taxon>
    </lineage>
</organism>